<protein>
    <recommendedName>
        <fullName evidence="4 8">Methionyl-tRNA formyltransferase</fullName>
        <ecNumber evidence="3 8">2.1.2.9</ecNumber>
    </recommendedName>
</protein>
<evidence type="ECO:0000259" key="10">
    <source>
        <dbReference type="Pfam" id="PF02911"/>
    </source>
</evidence>
<dbReference type="InterPro" id="IPR002376">
    <property type="entry name" value="Formyl_transf_N"/>
</dbReference>
<evidence type="ECO:0000256" key="7">
    <source>
        <dbReference type="ARBA" id="ARBA00048558"/>
    </source>
</evidence>
<dbReference type="InterPro" id="IPR044135">
    <property type="entry name" value="Met-tRNA-FMT_C"/>
</dbReference>
<comment type="function">
    <text evidence="1 8">Attaches a formyl group to the free amino group of methionyl-tRNA(fMet). The formyl group appears to play a dual role in the initiator identity of N-formylmethionyl-tRNA by promoting its recognition by IF2 and preventing the misappropriation of this tRNA by the elongation apparatus.</text>
</comment>
<evidence type="ECO:0000256" key="8">
    <source>
        <dbReference type="HAMAP-Rule" id="MF_00182"/>
    </source>
</evidence>
<gene>
    <name evidence="8 11" type="primary">fmt</name>
    <name evidence="11" type="ORF">JTBM06_V1_20046</name>
</gene>
<dbReference type="CDD" id="cd08704">
    <property type="entry name" value="Met_tRNA_FMT_C"/>
    <property type="match status" value="1"/>
</dbReference>
<name>A0A7D9D477_9GAMM</name>
<accession>A0A7D9D477</accession>
<dbReference type="SUPFAM" id="SSF50486">
    <property type="entry name" value="FMT C-terminal domain-like"/>
    <property type="match status" value="1"/>
</dbReference>
<dbReference type="HAMAP" id="MF_00182">
    <property type="entry name" value="Formyl_trans"/>
    <property type="match status" value="1"/>
</dbReference>
<dbReference type="Pfam" id="PF00551">
    <property type="entry name" value="Formyl_trans_N"/>
    <property type="match status" value="1"/>
</dbReference>
<dbReference type="InterPro" id="IPR011034">
    <property type="entry name" value="Formyl_transferase-like_C_sf"/>
</dbReference>
<dbReference type="InterPro" id="IPR005793">
    <property type="entry name" value="Formyl_trans_C"/>
</dbReference>
<dbReference type="Pfam" id="PF02911">
    <property type="entry name" value="Formyl_trans_C"/>
    <property type="match status" value="1"/>
</dbReference>
<proteinExistence type="inferred from homology"/>
<dbReference type="AlphaFoldDB" id="A0A7D9D477"/>
<dbReference type="PANTHER" id="PTHR11138">
    <property type="entry name" value="METHIONYL-TRNA FORMYLTRANSFERASE"/>
    <property type="match status" value="1"/>
</dbReference>
<feature type="binding site" evidence="8">
    <location>
        <begin position="112"/>
        <end position="115"/>
    </location>
    <ligand>
        <name>(6S)-5,6,7,8-tetrahydrofolate</name>
        <dbReference type="ChEBI" id="CHEBI:57453"/>
    </ligand>
</feature>
<reference evidence="11" key="1">
    <citation type="submission" date="2019-07" db="EMBL/GenBank/DDBJ databases">
        <authorList>
            <person name="Weber M."/>
            <person name="Kostadinov I."/>
            <person name="Kostadinov D I."/>
        </authorList>
    </citation>
    <scope>NUCLEOTIDE SEQUENCE</scope>
    <source>
        <strain evidence="11">Gfbio:sag-sample-m06:053724c1-46a9-4a36-b237-ea2bf867836b</strain>
    </source>
</reference>
<evidence type="ECO:0000256" key="4">
    <source>
        <dbReference type="ARBA" id="ARBA00016014"/>
    </source>
</evidence>
<feature type="domain" description="Formyl transferase C-terminal" evidence="10">
    <location>
        <begin position="206"/>
        <end position="299"/>
    </location>
</feature>
<evidence type="ECO:0000256" key="2">
    <source>
        <dbReference type="ARBA" id="ARBA00010699"/>
    </source>
</evidence>
<organism evidence="11">
    <name type="scientific">uncultured Woeseiaceae bacterium</name>
    <dbReference type="NCBI Taxonomy" id="1983305"/>
    <lineage>
        <taxon>Bacteria</taxon>
        <taxon>Pseudomonadati</taxon>
        <taxon>Pseudomonadota</taxon>
        <taxon>Gammaproteobacteria</taxon>
        <taxon>Woeseiales</taxon>
        <taxon>Woeseiaceae</taxon>
        <taxon>environmental samples</taxon>
    </lineage>
</organism>
<dbReference type="InterPro" id="IPR037022">
    <property type="entry name" value="Formyl_trans_C_sf"/>
</dbReference>
<dbReference type="InterPro" id="IPR036477">
    <property type="entry name" value="Formyl_transf_N_sf"/>
</dbReference>
<sequence>MNAAKHLFAGTPDFALASLRALHGAGFMPDAVLTQPDRPAGRGKKISESPVKLFAREHDIAVWQPQTLKDAEIVAQISKSKPDLIIVAAYGLLLPQAVLDLPKRGCVNVHASLLPRWRGAAPIQAAILEGDSQTGISLMRMEAGLDTGPVMASAAIGIGEEETAGALQDRLAILGGELLIDKIDEILQGKLEAIPQDDALATYAGKIRKRDAAIDWGLGATQISRKIRAYDPVPGASFDLDGEIVKCWKAEPLDGGEGPIGTILSAGKDGVVVACAEGALRLTEIQRPGRRRITAAEFAGQSNLRGKRLH</sequence>
<evidence type="ECO:0000256" key="3">
    <source>
        <dbReference type="ARBA" id="ARBA00012261"/>
    </source>
</evidence>
<dbReference type="SUPFAM" id="SSF53328">
    <property type="entry name" value="Formyltransferase"/>
    <property type="match status" value="1"/>
</dbReference>
<evidence type="ECO:0000256" key="6">
    <source>
        <dbReference type="ARBA" id="ARBA00022917"/>
    </source>
</evidence>
<evidence type="ECO:0000313" key="11">
    <source>
        <dbReference type="EMBL" id="VUX55425.1"/>
    </source>
</evidence>
<dbReference type="GO" id="GO:0005829">
    <property type="term" value="C:cytosol"/>
    <property type="evidence" value="ECO:0007669"/>
    <property type="project" value="TreeGrafter"/>
</dbReference>
<evidence type="ECO:0000259" key="9">
    <source>
        <dbReference type="Pfam" id="PF00551"/>
    </source>
</evidence>
<dbReference type="GO" id="GO:0004479">
    <property type="term" value="F:methionyl-tRNA formyltransferase activity"/>
    <property type="evidence" value="ECO:0007669"/>
    <property type="project" value="UniProtKB-UniRule"/>
</dbReference>
<dbReference type="EMBL" id="LR633967">
    <property type="protein sequence ID" value="VUX55425.1"/>
    <property type="molecule type" value="Genomic_DNA"/>
</dbReference>
<dbReference type="InterPro" id="IPR005794">
    <property type="entry name" value="Fmt"/>
</dbReference>
<feature type="domain" description="Formyl transferase N-terminal" evidence="9">
    <location>
        <begin position="30"/>
        <end position="181"/>
    </location>
</feature>
<dbReference type="PANTHER" id="PTHR11138:SF5">
    <property type="entry name" value="METHIONYL-TRNA FORMYLTRANSFERASE, MITOCHONDRIAL"/>
    <property type="match status" value="1"/>
</dbReference>
<keyword evidence="5 8" id="KW-0808">Transferase</keyword>
<dbReference type="Gene3D" id="3.40.50.170">
    <property type="entry name" value="Formyl transferase, N-terminal domain"/>
    <property type="match status" value="1"/>
</dbReference>
<dbReference type="Gene3D" id="3.10.25.10">
    <property type="entry name" value="Formyl transferase, C-terminal domain"/>
    <property type="match status" value="1"/>
</dbReference>
<evidence type="ECO:0000256" key="5">
    <source>
        <dbReference type="ARBA" id="ARBA00022679"/>
    </source>
</evidence>
<comment type="catalytic activity">
    <reaction evidence="7 8">
        <text>L-methionyl-tRNA(fMet) + (6R)-10-formyltetrahydrofolate = N-formyl-L-methionyl-tRNA(fMet) + (6S)-5,6,7,8-tetrahydrofolate + H(+)</text>
        <dbReference type="Rhea" id="RHEA:24380"/>
        <dbReference type="Rhea" id="RHEA-COMP:9952"/>
        <dbReference type="Rhea" id="RHEA-COMP:9953"/>
        <dbReference type="ChEBI" id="CHEBI:15378"/>
        <dbReference type="ChEBI" id="CHEBI:57453"/>
        <dbReference type="ChEBI" id="CHEBI:78530"/>
        <dbReference type="ChEBI" id="CHEBI:78844"/>
        <dbReference type="ChEBI" id="CHEBI:195366"/>
        <dbReference type="EC" id="2.1.2.9"/>
    </reaction>
</comment>
<keyword evidence="6 8" id="KW-0648">Protein biosynthesis</keyword>
<evidence type="ECO:0000256" key="1">
    <source>
        <dbReference type="ARBA" id="ARBA00002606"/>
    </source>
</evidence>
<dbReference type="NCBIfam" id="TIGR00460">
    <property type="entry name" value="fmt"/>
    <property type="match status" value="1"/>
</dbReference>
<comment type="similarity">
    <text evidence="2 8">Belongs to the Fmt family.</text>
</comment>
<dbReference type="CDD" id="cd08646">
    <property type="entry name" value="FMT_core_Met-tRNA-FMT_N"/>
    <property type="match status" value="1"/>
</dbReference>
<dbReference type="EC" id="2.1.2.9" evidence="3 8"/>
<dbReference type="InterPro" id="IPR041711">
    <property type="entry name" value="Met-tRNA-FMT_N"/>
</dbReference>